<evidence type="ECO:0000313" key="1">
    <source>
        <dbReference type="EMBL" id="CAG9187568.1"/>
    </source>
</evidence>
<evidence type="ECO:0000313" key="2">
    <source>
        <dbReference type="Proteomes" id="UP000701702"/>
    </source>
</evidence>
<organism evidence="1 2">
    <name type="scientific">Cupriavidus pinatubonensis</name>
    <dbReference type="NCBI Taxonomy" id="248026"/>
    <lineage>
        <taxon>Bacteria</taxon>
        <taxon>Pseudomonadati</taxon>
        <taxon>Pseudomonadota</taxon>
        <taxon>Betaproteobacteria</taxon>
        <taxon>Burkholderiales</taxon>
        <taxon>Burkholderiaceae</taxon>
        <taxon>Cupriavidus</taxon>
    </lineage>
</organism>
<dbReference type="Proteomes" id="UP000701702">
    <property type="component" value="Unassembled WGS sequence"/>
</dbReference>
<comment type="caution">
    <text evidence="1">The sequence shown here is derived from an EMBL/GenBank/DDBJ whole genome shotgun (WGS) entry which is preliminary data.</text>
</comment>
<proteinExistence type="predicted"/>
<gene>
    <name evidence="1" type="ORF">LMG23994_07013</name>
</gene>
<protein>
    <submittedName>
        <fullName evidence="1">Uncharacterized protein</fullName>
    </submittedName>
</protein>
<sequence>MQAQRPHIKAFSLELGYFGDGGWHAALALHYELQADTYGRPPPVEAAATSLPLELSQSIIDGRTVKATIQPSQPPVERKRPRNGVLVL</sequence>
<keyword evidence="2" id="KW-1185">Reference proteome</keyword>
<dbReference type="EMBL" id="CAJZAF010000080">
    <property type="protein sequence ID" value="CAG9187568.1"/>
    <property type="molecule type" value="Genomic_DNA"/>
</dbReference>
<reference evidence="1 2" key="1">
    <citation type="submission" date="2021-08" db="EMBL/GenBank/DDBJ databases">
        <authorList>
            <person name="Peeters C."/>
        </authorList>
    </citation>
    <scope>NUCLEOTIDE SEQUENCE [LARGE SCALE GENOMIC DNA]</scope>
    <source>
        <strain evidence="1 2">LMG 23994</strain>
    </source>
</reference>
<name>A0ABM8Y485_9BURK</name>
<accession>A0ABM8Y485</accession>